<organism evidence="1 2">
    <name type="scientific">candidate division WWE3 bacterium CG10_big_fil_rev_8_21_14_0_10_32_10</name>
    <dbReference type="NCBI Taxonomy" id="1975090"/>
    <lineage>
        <taxon>Bacteria</taxon>
        <taxon>Katanobacteria</taxon>
    </lineage>
</organism>
<protein>
    <recommendedName>
        <fullName evidence="3">Gcp-like domain-containing protein</fullName>
    </recommendedName>
</protein>
<name>A0A2H0RCK9_UNCKA</name>
<evidence type="ECO:0000313" key="2">
    <source>
        <dbReference type="Proteomes" id="UP000230214"/>
    </source>
</evidence>
<evidence type="ECO:0000313" key="1">
    <source>
        <dbReference type="EMBL" id="PIR43555.1"/>
    </source>
</evidence>
<gene>
    <name evidence="1" type="ORF">COV24_01900</name>
</gene>
<comment type="caution">
    <text evidence="1">The sequence shown here is derived from an EMBL/GenBank/DDBJ whole genome shotgun (WGS) entry which is preliminary data.</text>
</comment>
<evidence type="ECO:0008006" key="3">
    <source>
        <dbReference type="Google" id="ProtNLM"/>
    </source>
</evidence>
<proteinExistence type="predicted"/>
<sequence>MSDKKYILYIESKGKNEKRVGILKDDIPCEMLKVKGDVFEFVKELLKNTNLTLNDFDDFIAVPTESFTGLRQATNICNILKHYVNSVPISDLKYPKYHKEPNITLSKK</sequence>
<dbReference type="AlphaFoldDB" id="A0A2H0RCK9"/>
<reference evidence="1 2" key="1">
    <citation type="submission" date="2017-09" db="EMBL/GenBank/DDBJ databases">
        <title>Depth-based differentiation of microbial function through sediment-hosted aquifers and enrichment of novel symbionts in the deep terrestrial subsurface.</title>
        <authorList>
            <person name="Probst A.J."/>
            <person name="Ladd B."/>
            <person name="Jarett J.K."/>
            <person name="Geller-Mcgrath D.E."/>
            <person name="Sieber C.M."/>
            <person name="Emerson J.B."/>
            <person name="Anantharaman K."/>
            <person name="Thomas B.C."/>
            <person name="Malmstrom R."/>
            <person name="Stieglmeier M."/>
            <person name="Klingl A."/>
            <person name="Woyke T."/>
            <person name="Ryan C.M."/>
            <person name="Banfield J.F."/>
        </authorList>
    </citation>
    <scope>NUCLEOTIDE SEQUENCE [LARGE SCALE GENOMIC DNA]</scope>
    <source>
        <strain evidence="1">CG10_big_fil_rev_8_21_14_0_10_32_10</strain>
    </source>
</reference>
<dbReference type="EMBL" id="PCXU01000018">
    <property type="protein sequence ID" value="PIR43555.1"/>
    <property type="molecule type" value="Genomic_DNA"/>
</dbReference>
<dbReference type="Proteomes" id="UP000230214">
    <property type="component" value="Unassembled WGS sequence"/>
</dbReference>
<accession>A0A2H0RCK9</accession>